<dbReference type="InterPro" id="IPR036296">
    <property type="entry name" value="SKP1-like_dim_sf"/>
</dbReference>
<organism evidence="6 7">
    <name type="scientific">Astathelohania contejeani</name>
    <dbReference type="NCBI Taxonomy" id="164912"/>
    <lineage>
        <taxon>Eukaryota</taxon>
        <taxon>Fungi</taxon>
        <taxon>Fungi incertae sedis</taxon>
        <taxon>Microsporidia</taxon>
        <taxon>Astathelohaniidae</taxon>
        <taxon>Astathelohania</taxon>
    </lineage>
</organism>
<dbReference type="SUPFAM" id="SSF81382">
    <property type="entry name" value="Skp1 dimerisation domain-like"/>
    <property type="match status" value="1"/>
</dbReference>
<accession>A0ABQ7HY20</accession>
<comment type="caution">
    <text evidence="6">The sequence shown here is derived from an EMBL/GenBank/DDBJ whole genome shotgun (WGS) entry which is preliminary data.</text>
</comment>
<gene>
    <name evidence="6" type="primary">Skp1</name>
    <name evidence="6" type="ORF">TCON_1729</name>
</gene>
<proteinExistence type="inferred from homology"/>
<sequence length="164" mass="18919">MTKIQSSEGDVFEVEMEIIRQSSIIKTLLDDLSFNTNDHGDNDDDPIPLPNVNTVILKKVIQWCRYHHHYVNKPTPSSQIHDFISSWEMDFFLKDKETLLPIIMAADYLDIEGLLYSGSKMFANVIKSMTVEEIRKCFLIPNDLTADNEAQILKETAWCNYMGK</sequence>
<evidence type="ECO:0000256" key="1">
    <source>
        <dbReference type="ARBA" id="ARBA00009993"/>
    </source>
</evidence>
<dbReference type="CDD" id="cd18322">
    <property type="entry name" value="BTB_POZ_SKP1"/>
    <property type="match status" value="1"/>
</dbReference>
<comment type="pathway">
    <text evidence="3">Protein modification; protein ubiquitination.</text>
</comment>
<protein>
    <recommendedName>
        <fullName evidence="3">E3 ubiquitin ligase complex SCF subunit</fullName>
    </recommendedName>
</protein>
<keyword evidence="2 3" id="KW-0833">Ubl conjugation pathway</keyword>
<name>A0ABQ7HY20_9MICR</name>
<dbReference type="Proteomes" id="UP001516464">
    <property type="component" value="Unassembled WGS sequence"/>
</dbReference>
<dbReference type="InterPro" id="IPR016073">
    <property type="entry name" value="Skp1_comp_POZ"/>
</dbReference>
<dbReference type="InterPro" id="IPR011333">
    <property type="entry name" value="SKP1/BTB/POZ_sf"/>
</dbReference>
<dbReference type="PIRSF" id="PIRSF028729">
    <property type="entry name" value="E3_ubiquit_lig_SCF_Skp"/>
    <property type="match status" value="1"/>
</dbReference>
<evidence type="ECO:0000313" key="6">
    <source>
        <dbReference type="EMBL" id="KAF7683066.1"/>
    </source>
</evidence>
<feature type="domain" description="SKP1 component POZ" evidence="5">
    <location>
        <begin position="2"/>
        <end position="68"/>
    </location>
</feature>
<keyword evidence="7" id="KW-1185">Reference proteome</keyword>
<reference evidence="6 7" key="1">
    <citation type="submission" date="2019-01" db="EMBL/GenBank/DDBJ databases">
        <title>Genomes sequencing and comparative genomics of infectious freshwater microsporidia, Cucumispora dikerogammari and Thelohania contejeani.</title>
        <authorList>
            <person name="Cormier A."/>
            <person name="Giraud I."/>
            <person name="Wattier R."/>
            <person name="Teixeira M."/>
            <person name="Grandjean F."/>
            <person name="Rigaud T."/>
            <person name="Cordaux R."/>
        </authorList>
    </citation>
    <scope>NUCLEOTIDE SEQUENCE [LARGE SCALE GENOMIC DNA]</scope>
    <source>
        <strain evidence="6">T1</strain>
        <tissue evidence="6">Spores</tissue>
    </source>
</reference>
<evidence type="ECO:0000256" key="2">
    <source>
        <dbReference type="ARBA" id="ARBA00022786"/>
    </source>
</evidence>
<dbReference type="PANTHER" id="PTHR11165">
    <property type="entry name" value="SKP1"/>
    <property type="match status" value="1"/>
</dbReference>
<dbReference type="Gene3D" id="3.30.710.10">
    <property type="entry name" value="Potassium Channel Kv1.1, Chain A"/>
    <property type="match status" value="1"/>
</dbReference>
<comment type="similarity">
    <text evidence="1 3">Belongs to the SKP1 family.</text>
</comment>
<dbReference type="GO" id="GO:0016301">
    <property type="term" value="F:kinase activity"/>
    <property type="evidence" value="ECO:0007669"/>
    <property type="project" value="UniProtKB-KW"/>
</dbReference>
<dbReference type="Pfam" id="PF03931">
    <property type="entry name" value="Skp1_POZ"/>
    <property type="match status" value="1"/>
</dbReference>
<dbReference type="InterPro" id="IPR016897">
    <property type="entry name" value="SKP1"/>
</dbReference>
<dbReference type="Pfam" id="PF01466">
    <property type="entry name" value="Skp1"/>
    <property type="match status" value="1"/>
</dbReference>
<dbReference type="InterPro" id="IPR001232">
    <property type="entry name" value="SKP1-like"/>
</dbReference>
<evidence type="ECO:0000256" key="3">
    <source>
        <dbReference type="PIRNR" id="PIRNR028729"/>
    </source>
</evidence>
<dbReference type="SMART" id="SM00512">
    <property type="entry name" value="Skp1"/>
    <property type="match status" value="1"/>
</dbReference>
<dbReference type="SUPFAM" id="SSF54695">
    <property type="entry name" value="POZ domain"/>
    <property type="match status" value="1"/>
</dbReference>
<evidence type="ECO:0000313" key="7">
    <source>
        <dbReference type="Proteomes" id="UP001516464"/>
    </source>
</evidence>
<keyword evidence="6" id="KW-0418">Kinase</keyword>
<dbReference type="EMBL" id="SBIQ01000135">
    <property type="protein sequence ID" value="KAF7683066.1"/>
    <property type="molecule type" value="Genomic_DNA"/>
</dbReference>
<feature type="domain" description="SKP1 component dimerisation" evidence="4">
    <location>
        <begin position="113"/>
        <end position="159"/>
    </location>
</feature>
<evidence type="ECO:0000259" key="4">
    <source>
        <dbReference type="Pfam" id="PF01466"/>
    </source>
</evidence>
<comment type="subunit">
    <text evidence="3">Component of the SCF (SKP1-CUL1-F-box protein) E3 ubiquitin ligase complexes.</text>
</comment>
<comment type="function">
    <text evidence="3">Essential component of the SCF (SKP1-CUL1-F-box protein) E3 ubiquitin ligase complexes, which mediate the ubiquitination and subsequent proteasomal degradation of target proteins.</text>
</comment>
<evidence type="ECO:0000259" key="5">
    <source>
        <dbReference type="Pfam" id="PF03931"/>
    </source>
</evidence>
<keyword evidence="6" id="KW-0808">Transferase</keyword>
<dbReference type="InterPro" id="IPR016072">
    <property type="entry name" value="Skp1_comp_dimer"/>
</dbReference>